<dbReference type="Pfam" id="PF08533">
    <property type="entry name" value="Glyco_hydro_42C"/>
    <property type="match status" value="1"/>
</dbReference>
<dbReference type="GO" id="GO:0009341">
    <property type="term" value="C:beta-galactosidase complex"/>
    <property type="evidence" value="ECO:0007669"/>
    <property type="project" value="InterPro"/>
</dbReference>
<dbReference type="Gene3D" id="3.20.20.80">
    <property type="entry name" value="Glycosidases"/>
    <property type="match status" value="1"/>
</dbReference>
<dbReference type="InterPro" id="IPR017853">
    <property type="entry name" value="GH"/>
</dbReference>
<comment type="caution">
    <text evidence="13">The sequence shown here is derived from an EMBL/GenBank/DDBJ whole genome shotgun (WGS) entry which is preliminary data.</text>
</comment>
<dbReference type="InterPro" id="IPR013739">
    <property type="entry name" value="Beta_galactosidase_C"/>
</dbReference>
<feature type="domain" description="Glycoside hydrolase family 42 N-terminal" evidence="10">
    <location>
        <begin position="12"/>
        <end position="384"/>
    </location>
</feature>
<evidence type="ECO:0000313" key="13">
    <source>
        <dbReference type="EMBL" id="OOM74943.1"/>
    </source>
</evidence>
<organism evidence="13 14">
    <name type="scientific">Clostridium puniceum</name>
    <dbReference type="NCBI Taxonomy" id="29367"/>
    <lineage>
        <taxon>Bacteria</taxon>
        <taxon>Bacillati</taxon>
        <taxon>Bacillota</taxon>
        <taxon>Clostridia</taxon>
        <taxon>Eubacteriales</taxon>
        <taxon>Clostridiaceae</taxon>
        <taxon>Clostridium</taxon>
    </lineage>
</organism>
<name>A0A1S8TB09_9CLOT</name>
<dbReference type="RefSeq" id="WP_077848588.1">
    <property type="nucleotide sequence ID" value="NZ_LZZM01000191.1"/>
</dbReference>
<keyword evidence="4 6" id="KW-0378">Hydrolase</keyword>
<protein>
    <recommendedName>
        <fullName evidence="3 6">Beta-galactosidase</fullName>
        <shortName evidence="6">Beta-gal</shortName>
        <ecNumber evidence="3 6">3.2.1.23</ecNumber>
    </recommendedName>
</protein>
<reference evidence="13 14" key="1">
    <citation type="submission" date="2016-05" db="EMBL/GenBank/DDBJ databases">
        <title>Microbial solvent formation.</title>
        <authorList>
            <person name="Poehlein A."/>
            <person name="Montoya Solano J.D."/>
            <person name="Flitsch S."/>
            <person name="Krabben P."/>
            <person name="Duerre P."/>
            <person name="Daniel R."/>
        </authorList>
    </citation>
    <scope>NUCLEOTIDE SEQUENCE [LARGE SCALE GENOMIC DNA]</scope>
    <source>
        <strain evidence="13 14">DSM 2619</strain>
    </source>
</reference>
<evidence type="ECO:0000259" key="12">
    <source>
        <dbReference type="Pfam" id="PF08533"/>
    </source>
</evidence>
<dbReference type="Gene3D" id="2.60.40.1180">
    <property type="entry name" value="Golgi alpha-mannosidase II"/>
    <property type="match status" value="1"/>
</dbReference>
<evidence type="ECO:0000256" key="1">
    <source>
        <dbReference type="ARBA" id="ARBA00001412"/>
    </source>
</evidence>
<dbReference type="InterPro" id="IPR013529">
    <property type="entry name" value="Glyco_hydro_42_N"/>
</dbReference>
<feature type="active site" description="Proton donor" evidence="7">
    <location>
        <position position="148"/>
    </location>
</feature>
<keyword evidence="9" id="KW-0479">Metal-binding</keyword>
<dbReference type="SUPFAM" id="SSF51445">
    <property type="entry name" value="(Trans)glycosidases"/>
    <property type="match status" value="1"/>
</dbReference>
<dbReference type="SUPFAM" id="SSF52317">
    <property type="entry name" value="Class I glutamine amidotransferase-like"/>
    <property type="match status" value="1"/>
</dbReference>
<dbReference type="PIRSF" id="PIRSF001084">
    <property type="entry name" value="B-galactosidase"/>
    <property type="match status" value="1"/>
</dbReference>
<feature type="active site" description="Nucleophile" evidence="7">
    <location>
        <position position="305"/>
    </location>
</feature>
<feature type="binding site" evidence="9">
    <location>
        <position position="158"/>
    </location>
    <ligand>
        <name>Zn(2+)</name>
        <dbReference type="ChEBI" id="CHEBI:29105"/>
    </ligand>
</feature>
<dbReference type="PANTHER" id="PTHR36447">
    <property type="entry name" value="BETA-GALACTOSIDASE GANA"/>
    <property type="match status" value="1"/>
</dbReference>
<comment type="catalytic activity">
    <reaction evidence="1 6">
        <text>Hydrolysis of terminal non-reducing beta-D-galactose residues in beta-D-galactosides.</text>
        <dbReference type="EC" id="3.2.1.23"/>
    </reaction>
</comment>
<evidence type="ECO:0000256" key="4">
    <source>
        <dbReference type="ARBA" id="ARBA00022801"/>
    </source>
</evidence>
<keyword evidence="14" id="KW-1185">Reference proteome</keyword>
<feature type="domain" description="Beta-galactosidase C-terminal" evidence="12">
    <location>
        <begin position="612"/>
        <end position="666"/>
    </location>
</feature>
<evidence type="ECO:0000256" key="9">
    <source>
        <dbReference type="PIRSR" id="PIRSR001084-3"/>
    </source>
</evidence>
<feature type="binding site" evidence="9">
    <location>
        <position position="113"/>
    </location>
    <ligand>
        <name>Zn(2+)</name>
        <dbReference type="ChEBI" id="CHEBI:29105"/>
    </ligand>
</feature>
<keyword evidence="9" id="KW-0862">Zinc</keyword>
<evidence type="ECO:0000259" key="11">
    <source>
        <dbReference type="Pfam" id="PF08532"/>
    </source>
</evidence>
<evidence type="ECO:0000256" key="8">
    <source>
        <dbReference type="PIRSR" id="PIRSR001084-2"/>
    </source>
</evidence>
<evidence type="ECO:0000256" key="3">
    <source>
        <dbReference type="ARBA" id="ARBA00012756"/>
    </source>
</evidence>
<dbReference type="InterPro" id="IPR029062">
    <property type="entry name" value="Class_I_gatase-like"/>
</dbReference>
<sequence>MAIFNNILFGGDYNPEQWPKDIWLEDMRILNLADINSATINVFSWAKIQPSENIYDFSTLDEIIDMLIKNNYKIILGTSTAALPAWMSRKYPDVNRTDFEGRRHKFGNRHNACPNSHTFQKYSKRLAGKLAECYGKLENIVCWHISNEYGGECYCENCELEFQDWLKEKYKTIENLNKAWNTSFWSHTFYSWDEIVVPNALGDAIGKDKTAFAGISIDYYRFNSESILKNFLSEKKAIRKYDEKTPITTNLMGAYKQLDYFKFAKEMDIVSWDNYPSYDTPVSYTSMMHDLMRGLKDGQPFMLMEQTPSQQNWQPYNSLKLPGQMRNMSYQAIAHGADTVQFFQLRRSVGGCEKFHGAVIDHVGNENTRVFREVSALGKELKKLGSTLIDGRTPAKIGIIFDWPNYWGLEYASGPTIELKYVEQIHHYYKELFKRNIDVDMISLETSFEKYDCIFAPCLYMVNLEQVNKINQYVKQGGTFLTTMMSGLVDETDNVHLGGYPGPLKKTLGIWVEEFDALPPNQKVELRFCQNLNVASGQMLCDIIHSQSAEVIAVYDDNKFYSGSPVITRNRVGDGKAYYVGTMLDESGMEELFDVIFQELNINQYRLPVEIETKVRCKDNKKYRFILNHENKEVQVELPFQGKDLLSERNASQVTHLLPFDVMIIEEKGEENNEIS</sequence>
<evidence type="ECO:0000256" key="5">
    <source>
        <dbReference type="ARBA" id="ARBA00023295"/>
    </source>
</evidence>
<evidence type="ECO:0000259" key="10">
    <source>
        <dbReference type="Pfam" id="PF02449"/>
    </source>
</evidence>
<dbReference type="InterPro" id="IPR003476">
    <property type="entry name" value="Glyco_hydro_42"/>
</dbReference>
<feature type="binding site" evidence="9">
    <location>
        <position position="155"/>
    </location>
    <ligand>
        <name>Zn(2+)</name>
        <dbReference type="ChEBI" id="CHEBI:29105"/>
    </ligand>
</feature>
<proteinExistence type="inferred from homology"/>
<dbReference type="GO" id="GO:0046872">
    <property type="term" value="F:metal ion binding"/>
    <property type="evidence" value="ECO:0007669"/>
    <property type="project" value="UniProtKB-KW"/>
</dbReference>
<dbReference type="Pfam" id="PF08532">
    <property type="entry name" value="Glyco_hydro_42M"/>
    <property type="match status" value="1"/>
</dbReference>
<dbReference type="AlphaFoldDB" id="A0A1S8TB09"/>
<dbReference type="EC" id="3.2.1.23" evidence="3 6"/>
<feature type="binding site" evidence="8">
    <location>
        <position position="109"/>
    </location>
    <ligand>
        <name>substrate</name>
    </ligand>
</feature>
<evidence type="ECO:0000256" key="6">
    <source>
        <dbReference type="PIRNR" id="PIRNR001084"/>
    </source>
</evidence>
<dbReference type="CDD" id="cd03143">
    <property type="entry name" value="A4_beta-galactosidase_middle_domain"/>
    <property type="match status" value="1"/>
</dbReference>
<dbReference type="PANTHER" id="PTHR36447:SF1">
    <property type="entry name" value="BETA-GALACTOSIDASE GANA"/>
    <property type="match status" value="1"/>
</dbReference>
<feature type="domain" description="Beta-galactosidase trimerisation" evidence="11">
    <location>
        <begin position="395"/>
        <end position="602"/>
    </location>
</feature>
<dbReference type="Pfam" id="PF02449">
    <property type="entry name" value="Glyco_hydro_42"/>
    <property type="match status" value="1"/>
</dbReference>
<dbReference type="InterPro" id="IPR013738">
    <property type="entry name" value="Beta_galactosidase_Trimer"/>
</dbReference>
<evidence type="ECO:0000256" key="2">
    <source>
        <dbReference type="ARBA" id="ARBA00005940"/>
    </source>
</evidence>
<feature type="binding site" evidence="8">
    <location>
        <position position="313"/>
    </location>
    <ligand>
        <name>substrate</name>
    </ligand>
</feature>
<dbReference type="GO" id="GO:0006012">
    <property type="term" value="P:galactose metabolic process"/>
    <property type="evidence" value="ECO:0007669"/>
    <property type="project" value="InterPro"/>
</dbReference>
<dbReference type="GO" id="GO:0004565">
    <property type="term" value="F:beta-galactosidase activity"/>
    <property type="evidence" value="ECO:0007669"/>
    <property type="project" value="UniProtKB-EC"/>
</dbReference>
<feature type="binding site" evidence="8">
    <location>
        <position position="147"/>
    </location>
    <ligand>
        <name>substrate</name>
    </ligand>
</feature>
<evidence type="ECO:0000256" key="7">
    <source>
        <dbReference type="PIRSR" id="PIRSR001084-1"/>
    </source>
</evidence>
<evidence type="ECO:0000313" key="14">
    <source>
        <dbReference type="Proteomes" id="UP000190890"/>
    </source>
</evidence>
<keyword evidence="5 6" id="KW-0326">Glycosidase</keyword>
<dbReference type="STRING" id="29367.CLPUN_35720"/>
<dbReference type="InterPro" id="IPR013780">
    <property type="entry name" value="Glyco_hydro_b"/>
</dbReference>
<feature type="binding site" evidence="9">
    <location>
        <position position="153"/>
    </location>
    <ligand>
        <name>Zn(2+)</name>
        <dbReference type="ChEBI" id="CHEBI:29105"/>
    </ligand>
</feature>
<dbReference type="Gene3D" id="3.40.50.880">
    <property type="match status" value="1"/>
</dbReference>
<accession>A0A1S8TB09</accession>
<gene>
    <name evidence="13" type="primary">bgaA</name>
    <name evidence="13" type="ORF">CLPUN_35720</name>
</gene>
<comment type="similarity">
    <text evidence="2 6">Belongs to the glycosyl hydrolase 42 family.</text>
</comment>
<dbReference type="OrthoDB" id="9800974at2"/>
<dbReference type="EMBL" id="LZZM01000191">
    <property type="protein sequence ID" value="OOM74943.1"/>
    <property type="molecule type" value="Genomic_DNA"/>
</dbReference>
<dbReference type="Proteomes" id="UP000190890">
    <property type="component" value="Unassembled WGS sequence"/>
</dbReference>